<evidence type="ECO:0000313" key="1">
    <source>
        <dbReference type="EMBL" id="PWA72664.1"/>
    </source>
</evidence>
<dbReference type="AlphaFoldDB" id="A0A2U1NGM6"/>
<proteinExistence type="predicted"/>
<protein>
    <submittedName>
        <fullName evidence="1">Zinc knuckle CX2CX4HX4C</fullName>
    </submittedName>
</protein>
<dbReference type="OrthoDB" id="2010346at2759"/>
<dbReference type="InterPro" id="IPR040256">
    <property type="entry name" value="At4g02000-like"/>
</dbReference>
<comment type="caution">
    <text evidence="1">The sequence shown here is derived from an EMBL/GenBank/DDBJ whole genome shotgun (WGS) entry which is preliminary data.</text>
</comment>
<dbReference type="PANTHER" id="PTHR31286">
    <property type="entry name" value="GLYCINE-RICH CELL WALL STRUCTURAL PROTEIN 1.8-LIKE"/>
    <property type="match status" value="1"/>
</dbReference>
<name>A0A2U1NGM6_ARTAN</name>
<dbReference type="PANTHER" id="PTHR31286:SF99">
    <property type="entry name" value="DUF4283 DOMAIN-CONTAINING PROTEIN"/>
    <property type="match status" value="1"/>
</dbReference>
<organism evidence="1 2">
    <name type="scientific">Artemisia annua</name>
    <name type="common">Sweet wormwood</name>
    <dbReference type="NCBI Taxonomy" id="35608"/>
    <lineage>
        <taxon>Eukaryota</taxon>
        <taxon>Viridiplantae</taxon>
        <taxon>Streptophyta</taxon>
        <taxon>Embryophyta</taxon>
        <taxon>Tracheophyta</taxon>
        <taxon>Spermatophyta</taxon>
        <taxon>Magnoliopsida</taxon>
        <taxon>eudicotyledons</taxon>
        <taxon>Gunneridae</taxon>
        <taxon>Pentapetalae</taxon>
        <taxon>asterids</taxon>
        <taxon>campanulids</taxon>
        <taxon>Asterales</taxon>
        <taxon>Asteraceae</taxon>
        <taxon>Asteroideae</taxon>
        <taxon>Anthemideae</taxon>
        <taxon>Artemisiinae</taxon>
        <taxon>Artemisia</taxon>
    </lineage>
</organism>
<dbReference type="EMBL" id="PKPP01002863">
    <property type="protein sequence ID" value="PWA72664.1"/>
    <property type="molecule type" value="Genomic_DNA"/>
</dbReference>
<sequence length="325" mass="35742">MRVIGGANYPGVSALKRTYDCMSLMEKDGLGAGKKMFDTGTPRVVLFKDDKVVKGVEEPVQSALVSFASLVAAASITRKANFRPFDTGKPSNDKVKVQIPISFVLEVSSSFDKCLFGLLKENLCFILVWVKIHDIAIAAFTEDGLSAMATRLGLSIMLDLTLALCAYALIDIRADRDLKETMVIVIPSFEGNVDALHTVKVGYEWKPSRCVSCMVFGHEDNTCPKRVIANLKKQSMKANDGFQHAPSKAFCGVNTGLKFQFNKTTKQVFRNVSKKNEAGTSGTKKISEVTRDKIVTSNPFDALKSVTNDEVVEADGVIRRWLILR</sequence>
<reference evidence="1 2" key="1">
    <citation type="journal article" date="2018" name="Mol. Plant">
        <title>The genome of Artemisia annua provides insight into the evolution of Asteraceae family and artemisinin biosynthesis.</title>
        <authorList>
            <person name="Shen Q."/>
            <person name="Zhang L."/>
            <person name="Liao Z."/>
            <person name="Wang S."/>
            <person name="Yan T."/>
            <person name="Shi P."/>
            <person name="Liu M."/>
            <person name="Fu X."/>
            <person name="Pan Q."/>
            <person name="Wang Y."/>
            <person name="Lv Z."/>
            <person name="Lu X."/>
            <person name="Zhang F."/>
            <person name="Jiang W."/>
            <person name="Ma Y."/>
            <person name="Chen M."/>
            <person name="Hao X."/>
            <person name="Li L."/>
            <person name="Tang Y."/>
            <person name="Lv G."/>
            <person name="Zhou Y."/>
            <person name="Sun X."/>
            <person name="Brodelius P.E."/>
            <person name="Rose J.K.C."/>
            <person name="Tang K."/>
        </authorList>
    </citation>
    <scope>NUCLEOTIDE SEQUENCE [LARGE SCALE GENOMIC DNA]</scope>
    <source>
        <strain evidence="2">cv. Huhao1</strain>
        <tissue evidence="1">Leaf</tissue>
    </source>
</reference>
<keyword evidence="2" id="KW-1185">Reference proteome</keyword>
<dbReference type="Proteomes" id="UP000245207">
    <property type="component" value="Unassembled WGS sequence"/>
</dbReference>
<accession>A0A2U1NGM6</accession>
<evidence type="ECO:0000313" key="2">
    <source>
        <dbReference type="Proteomes" id="UP000245207"/>
    </source>
</evidence>
<gene>
    <name evidence="1" type="ORF">CTI12_AA268300</name>
</gene>